<feature type="region of interest" description="Disordered" evidence="2">
    <location>
        <begin position="270"/>
        <end position="290"/>
    </location>
</feature>
<dbReference type="AlphaFoldDB" id="A0A542ZL41"/>
<keyword evidence="4" id="KW-0413">Isomerase</keyword>
<dbReference type="GO" id="GO:0004018">
    <property type="term" value="F:N6-(1,2-dicarboxyethyl)AMP AMP-lyase (fumarate-forming) activity"/>
    <property type="evidence" value="ECO:0007669"/>
    <property type="project" value="TreeGrafter"/>
</dbReference>
<gene>
    <name evidence="4" type="ORF">FB474_2478</name>
</gene>
<dbReference type="CDD" id="cd01597">
    <property type="entry name" value="pCLME"/>
    <property type="match status" value="1"/>
</dbReference>
<keyword evidence="5" id="KW-1185">Reference proteome</keyword>
<dbReference type="Pfam" id="PF00206">
    <property type="entry name" value="Lyase_1"/>
    <property type="match status" value="1"/>
</dbReference>
<dbReference type="InterPro" id="IPR022761">
    <property type="entry name" value="Fumarate_lyase_N"/>
</dbReference>
<dbReference type="InterPro" id="IPR008948">
    <property type="entry name" value="L-Aspartase-like"/>
</dbReference>
<protein>
    <submittedName>
        <fullName evidence="4">3-carboxy-cis,cis-muconate cycloisomerase</fullName>
    </submittedName>
</protein>
<sequence>MGTRLTDSRQYAHLWGTAELASLFEEPARLQAWLDVLAALASAQARLGMVPAGAAAEIATHARVDALDLDLVAEQTRLTSHSMLGLIRALQQVLPEAAREHVYAGATVQDVTDTWFALAMREVGALVWRDLRAIEESLLGLAVSHRDTVMAGRTHGQPGAPITFGFKAASWADEVRRHLDRLREGRPRWLVGQLGGAVGVLGFFEPQGLALRAQLCAELGLGDPGISWLSSRDRVAEFGGLLSMVCGTLARIGTEVFELQRPEIGELREPTTPEAVSSITMPHKRNPEGSEHLDTLARLVRANAAVLVEGMVAVHERDGRGWKAEWSAFPEVCLLTGVALEVGGRLVSGLEVDVEAMRVNVERHGDRIASERLLAGLAGKVGKHTAQQLMHEVLSPGTTEVAHVVDALVAAGAATEQDCRHWLAVPATGAAGAMVDTVVSRARAARAAEPDTWP</sequence>
<dbReference type="Proteomes" id="UP000319514">
    <property type="component" value="Unassembled WGS sequence"/>
</dbReference>
<dbReference type="GO" id="GO:0016853">
    <property type="term" value="F:isomerase activity"/>
    <property type="evidence" value="ECO:0007669"/>
    <property type="project" value="UniProtKB-KW"/>
</dbReference>
<comment type="caution">
    <text evidence="4">The sequence shown here is derived from an EMBL/GenBank/DDBJ whole genome shotgun (WGS) entry which is preliminary data.</text>
</comment>
<feature type="domain" description="Fumarate lyase N-terminal" evidence="3">
    <location>
        <begin position="20"/>
        <end position="299"/>
    </location>
</feature>
<evidence type="ECO:0000313" key="5">
    <source>
        <dbReference type="Proteomes" id="UP000319514"/>
    </source>
</evidence>
<evidence type="ECO:0000256" key="1">
    <source>
        <dbReference type="ARBA" id="ARBA00023239"/>
    </source>
</evidence>
<accession>A0A542ZL41</accession>
<dbReference type="EMBL" id="VFOQ01000001">
    <property type="protein sequence ID" value="TQL61073.1"/>
    <property type="molecule type" value="Genomic_DNA"/>
</dbReference>
<dbReference type="GO" id="GO:0044208">
    <property type="term" value="P:'de novo' AMP biosynthetic process"/>
    <property type="evidence" value="ECO:0007669"/>
    <property type="project" value="TreeGrafter"/>
</dbReference>
<dbReference type="PRINTS" id="PR00149">
    <property type="entry name" value="FUMRATELYASE"/>
</dbReference>
<dbReference type="RefSeq" id="WP_141788902.1">
    <property type="nucleotide sequence ID" value="NZ_BAAAKX010000001.1"/>
</dbReference>
<dbReference type="PRINTS" id="PR00145">
    <property type="entry name" value="ARGSUCLYASE"/>
</dbReference>
<reference evidence="4 5" key="1">
    <citation type="submission" date="2019-06" db="EMBL/GenBank/DDBJ databases">
        <title>Sequencing the genomes of 1000 actinobacteria strains.</title>
        <authorList>
            <person name="Klenk H.-P."/>
        </authorList>
    </citation>
    <scope>NUCLEOTIDE SEQUENCE [LARGE SCALE GENOMIC DNA]</scope>
    <source>
        <strain evidence="4 5">DSM 18082</strain>
    </source>
</reference>
<proteinExistence type="predicted"/>
<evidence type="ECO:0000256" key="2">
    <source>
        <dbReference type="SAM" id="MobiDB-lite"/>
    </source>
</evidence>
<dbReference type="InterPro" id="IPR000362">
    <property type="entry name" value="Fumarate_lyase_fam"/>
</dbReference>
<dbReference type="Gene3D" id="1.20.200.10">
    <property type="entry name" value="Fumarase/aspartase (Central domain)"/>
    <property type="match status" value="1"/>
</dbReference>
<dbReference type="OrthoDB" id="9768878at2"/>
<dbReference type="SUPFAM" id="SSF48557">
    <property type="entry name" value="L-aspartase-like"/>
    <property type="match status" value="1"/>
</dbReference>
<name>A0A542ZL41_9MICO</name>
<dbReference type="PANTHER" id="PTHR43172:SF1">
    <property type="entry name" value="ADENYLOSUCCINATE LYASE"/>
    <property type="match status" value="1"/>
</dbReference>
<dbReference type="PANTHER" id="PTHR43172">
    <property type="entry name" value="ADENYLOSUCCINATE LYASE"/>
    <property type="match status" value="1"/>
</dbReference>
<dbReference type="GO" id="GO:0005829">
    <property type="term" value="C:cytosol"/>
    <property type="evidence" value="ECO:0007669"/>
    <property type="project" value="TreeGrafter"/>
</dbReference>
<evidence type="ECO:0000259" key="3">
    <source>
        <dbReference type="Pfam" id="PF00206"/>
    </source>
</evidence>
<keyword evidence="1" id="KW-0456">Lyase</keyword>
<dbReference type="GO" id="GO:0070626">
    <property type="term" value="F:(S)-2-(5-amino-1-(5-phospho-D-ribosyl)imidazole-4-carboxamido) succinate lyase (fumarate-forming) activity"/>
    <property type="evidence" value="ECO:0007669"/>
    <property type="project" value="TreeGrafter"/>
</dbReference>
<evidence type="ECO:0000313" key="4">
    <source>
        <dbReference type="EMBL" id="TQL61073.1"/>
    </source>
</evidence>
<organism evidence="4 5">
    <name type="scientific">Oryzihumus leptocrescens</name>
    <dbReference type="NCBI Taxonomy" id="297536"/>
    <lineage>
        <taxon>Bacteria</taxon>
        <taxon>Bacillati</taxon>
        <taxon>Actinomycetota</taxon>
        <taxon>Actinomycetes</taxon>
        <taxon>Micrococcales</taxon>
        <taxon>Intrasporangiaceae</taxon>
        <taxon>Oryzihumus</taxon>
    </lineage>
</organism>